<evidence type="ECO:0000256" key="1">
    <source>
        <dbReference type="ARBA" id="ARBA00022729"/>
    </source>
</evidence>
<evidence type="ECO:0000313" key="6">
    <source>
        <dbReference type="Proteomes" id="UP001599542"/>
    </source>
</evidence>
<evidence type="ECO:0000259" key="4">
    <source>
        <dbReference type="PROSITE" id="PS51173"/>
    </source>
</evidence>
<evidence type="ECO:0000313" key="5">
    <source>
        <dbReference type="EMBL" id="MFE1351648.1"/>
    </source>
</evidence>
<feature type="region of interest" description="Disordered" evidence="3">
    <location>
        <begin position="139"/>
        <end position="198"/>
    </location>
</feature>
<dbReference type="Proteomes" id="UP001599542">
    <property type="component" value="Unassembled WGS sequence"/>
</dbReference>
<dbReference type="SUPFAM" id="SSF49384">
    <property type="entry name" value="Carbohydrate-binding domain"/>
    <property type="match status" value="1"/>
</dbReference>
<dbReference type="SMART" id="SM00637">
    <property type="entry name" value="CBD_II"/>
    <property type="match status" value="1"/>
</dbReference>
<dbReference type="Pfam" id="PF21340">
    <property type="entry name" value="Polysacc_lyase-like"/>
    <property type="match status" value="1"/>
</dbReference>
<proteinExistence type="predicted"/>
<dbReference type="EMBL" id="JBHYPX010000008">
    <property type="protein sequence ID" value="MFE1351648.1"/>
    <property type="molecule type" value="Genomic_DNA"/>
</dbReference>
<organism evidence="5 6">
    <name type="scientific">Kitasatospora phosalacinea</name>
    <dbReference type="NCBI Taxonomy" id="2065"/>
    <lineage>
        <taxon>Bacteria</taxon>
        <taxon>Bacillati</taxon>
        <taxon>Actinomycetota</taxon>
        <taxon>Actinomycetes</taxon>
        <taxon>Kitasatosporales</taxon>
        <taxon>Streptomycetaceae</taxon>
        <taxon>Kitasatospora</taxon>
    </lineage>
</organism>
<sequence length="429" mass="43338">MVRSNGRVHGGRRAPVAVLAVLAVVLGVLAGLGQHPTPAWGAGSAACQVSWTNNEWTGGFTAQVSVTNSGAAVSSWKLTWTFPAGQQVTSAWNAQVSQSGTAVTASSLSYNGTVASGGSASFGMQGTWTGSNPAPADFAFNGASCQGGSSPSPTPSPSASASASASPSPSPSPSASASTSPSPSASASPSPSASSTGGGGTGCSGAVVCSGFEDQNGSSLTGDWTVAAPDCSGAGAVTVDTSVVHGGGRSLRVNGQAGYCNHVFAATTKNVSAVGPVVYARYWVRHTTALPADHIAMVTMEDANNGNKHLRLGGQNGALQWNRESDDATLPAQSPVGVSQSVPLPVNQWVCVRFAVDTTKQSMDTWLNDQLVPGLHDDGVPTADIDQQWLSRTTAPRPVTLDLGWEAYGNGSDTLWYDDVALGSSPIAC</sequence>
<feature type="compositionally biased region" description="Low complexity" evidence="3">
    <location>
        <begin position="147"/>
        <end position="195"/>
    </location>
</feature>
<keyword evidence="1" id="KW-0732">Signal</keyword>
<keyword evidence="2" id="KW-0624">Polysaccharide degradation</keyword>
<dbReference type="InterPro" id="IPR048955">
    <property type="entry name" value="Cip1-like_core"/>
</dbReference>
<comment type="caution">
    <text evidence="5">The sequence shown here is derived from an EMBL/GenBank/DDBJ whole genome shotgun (WGS) entry which is preliminary data.</text>
</comment>
<keyword evidence="6" id="KW-1185">Reference proteome</keyword>
<dbReference type="Gene3D" id="2.60.120.200">
    <property type="match status" value="1"/>
</dbReference>
<feature type="domain" description="CBM2" evidence="4">
    <location>
        <begin position="40"/>
        <end position="148"/>
    </location>
</feature>
<dbReference type="RefSeq" id="WP_380330225.1">
    <property type="nucleotide sequence ID" value="NZ_JBHYPW010000066.1"/>
</dbReference>
<dbReference type="InterPro" id="IPR001919">
    <property type="entry name" value="CBD2"/>
</dbReference>
<dbReference type="PROSITE" id="PS51173">
    <property type="entry name" value="CBM2"/>
    <property type="match status" value="1"/>
</dbReference>
<dbReference type="InterPro" id="IPR012291">
    <property type="entry name" value="CBM2_carb-bd_dom_sf"/>
</dbReference>
<reference evidence="5 6" key="1">
    <citation type="submission" date="2024-09" db="EMBL/GenBank/DDBJ databases">
        <title>The Natural Products Discovery Center: Release of the First 8490 Sequenced Strains for Exploring Actinobacteria Biosynthetic Diversity.</title>
        <authorList>
            <person name="Kalkreuter E."/>
            <person name="Kautsar S.A."/>
            <person name="Yang D."/>
            <person name="Bader C.D."/>
            <person name="Teijaro C.N."/>
            <person name="Fluegel L."/>
            <person name="Davis C.M."/>
            <person name="Simpson J.R."/>
            <person name="Lauterbach L."/>
            <person name="Steele A.D."/>
            <person name="Gui C."/>
            <person name="Meng S."/>
            <person name="Li G."/>
            <person name="Viehrig K."/>
            <person name="Ye F."/>
            <person name="Su P."/>
            <person name="Kiefer A.F."/>
            <person name="Nichols A."/>
            <person name="Cepeda A.J."/>
            <person name="Yan W."/>
            <person name="Fan B."/>
            <person name="Jiang Y."/>
            <person name="Adhikari A."/>
            <person name="Zheng C.-J."/>
            <person name="Schuster L."/>
            <person name="Cowan T.M."/>
            <person name="Smanski M.J."/>
            <person name="Chevrette M.G."/>
            <person name="De Carvalho L.P.S."/>
            <person name="Shen B."/>
        </authorList>
    </citation>
    <scope>NUCLEOTIDE SEQUENCE [LARGE SCALE GENOMIC DNA]</scope>
    <source>
        <strain evidence="5 6">NPDC058753</strain>
    </source>
</reference>
<gene>
    <name evidence="5" type="ORF">ACFW6T_06605</name>
</gene>
<dbReference type="Gene3D" id="2.60.40.290">
    <property type="match status" value="1"/>
</dbReference>
<dbReference type="Pfam" id="PF00553">
    <property type="entry name" value="CBM_2"/>
    <property type="match status" value="1"/>
</dbReference>
<name>A0ABW6GG69_9ACTN</name>
<dbReference type="InterPro" id="IPR008965">
    <property type="entry name" value="CBM2/CBM3_carb-bd_dom_sf"/>
</dbReference>
<protein>
    <submittedName>
        <fullName evidence="5">Cellulose-binding domain-containing protein</fullName>
    </submittedName>
</protein>
<accession>A0ABW6GG69</accession>
<keyword evidence="2" id="KW-0119">Carbohydrate metabolism</keyword>
<evidence type="ECO:0000256" key="2">
    <source>
        <dbReference type="ARBA" id="ARBA00023326"/>
    </source>
</evidence>
<evidence type="ECO:0000256" key="3">
    <source>
        <dbReference type="SAM" id="MobiDB-lite"/>
    </source>
</evidence>